<sequence length="164" mass="19235">MESMNEIYSSQDEFEVMFTSIDSILNEYKEDSDQDNSNEKSHEVFGKRRKKIRIIESESEDSSSDSNVIEEKDNSEWENVTEFTQIPGRVKFRSGDNSEGPQIKTKHGNKLLLFKKVLRLMCYNLLLKLLSVVRVQRVKKTFYEKSKYSAKFKEDASYTNNFLT</sequence>
<proteinExistence type="predicted"/>
<accession>A0A1A9VV80</accession>
<dbReference type="Proteomes" id="UP000078200">
    <property type="component" value="Unassembled WGS sequence"/>
</dbReference>
<name>A0A1A9VV80_GLOAU</name>
<organism evidence="1 2">
    <name type="scientific">Glossina austeni</name>
    <name type="common">Savannah tsetse fly</name>
    <dbReference type="NCBI Taxonomy" id="7395"/>
    <lineage>
        <taxon>Eukaryota</taxon>
        <taxon>Metazoa</taxon>
        <taxon>Ecdysozoa</taxon>
        <taxon>Arthropoda</taxon>
        <taxon>Hexapoda</taxon>
        <taxon>Insecta</taxon>
        <taxon>Pterygota</taxon>
        <taxon>Neoptera</taxon>
        <taxon>Endopterygota</taxon>
        <taxon>Diptera</taxon>
        <taxon>Brachycera</taxon>
        <taxon>Muscomorpha</taxon>
        <taxon>Hippoboscoidea</taxon>
        <taxon>Glossinidae</taxon>
        <taxon>Glossina</taxon>
    </lineage>
</organism>
<reference evidence="1" key="1">
    <citation type="submission" date="2020-05" db="UniProtKB">
        <authorList>
            <consortium name="EnsemblMetazoa"/>
        </authorList>
    </citation>
    <scope>IDENTIFICATION</scope>
    <source>
        <strain evidence="1">TTRI</strain>
    </source>
</reference>
<keyword evidence="2" id="KW-1185">Reference proteome</keyword>
<dbReference type="EnsemblMetazoa" id="GAUT048782-RA">
    <property type="protein sequence ID" value="GAUT048782-PA"/>
    <property type="gene ID" value="GAUT048782"/>
</dbReference>
<dbReference type="AlphaFoldDB" id="A0A1A9VV80"/>
<evidence type="ECO:0000313" key="2">
    <source>
        <dbReference type="Proteomes" id="UP000078200"/>
    </source>
</evidence>
<evidence type="ECO:0000313" key="1">
    <source>
        <dbReference type="EnsemblMetazoa" id="GAUT048782-PA"/>
    </source>
</evidence>
<dbReference type="VEuPathDB" id="VectorBase:GAUT048782"/>
<protein>
    <submittedName>
        <fullName evidence="1">Uncharacterized protein</fullName>
    </submittedName>
</protein>